<dbReference type="Pfam" id="PF00440">
    <property type="entry name" value="TetR_N"/>
    <property type="match status" value="1"/>
</dbReference>
<dbReference type="RefSeq" id="WP_211469754.1">
    <property type="nucleotide sequence ID" value="NZ_JAGSXH010000081.1"/>
</dbReference>
<keyword evidence="7" id="KW-1185">Reference proteome</keyword>
<protein>
    <submittedName>
        <fullName evidence="6">TetR family transcriptional regulator</fullName>
    </submittedName>
</protein>
<keyword evidence="1" id="KW-0805">Transcription regulation</keyword>
<evidence type="ECO:0000256" key="1">
    <source>
        <dbReference type="ARBA" id="ARBA00023015"/>
    </source>
</evidence>
<dbReference type="GO" id="GO:0000976">
    <property type="term" value="F:transcription cis-regulatory region binding"/>
    <property type="evidence" value="ECO:0007669"/>
    <property type="project" value="TreeGrafter"/>
</dbReference>
<feature type="DNA-binding region" description="H-T-H motif" evidence="4">
    <location>
        <begin position="44"/>
        <end position="63"/>
    </location>
</feature>
<dbReference type="InterPro" id="IPR050109">
    <property type="entry name" value="HTH-type_TetR-like_transc_reg"/>
</dbReference>
<dbReference type="Proteomes" id="UP000677913">
    <property type="component" value="Unassembled WGS sequence"/>
</dbReference>
<evidence type="ECO:0000256" key="2">
    <source>
        <dbReference type="ARBA" id="ARBA00023125"/>
    </source>
</evidence>
<evidence type="ECO:0000256" key="4">
    <source>
        <dbReference type="PROSITE-ProRule" id="PRU00335"/>
    </source>
</evidence>
<dbReference type="AlphaFoldDB" id="A0A8J7WN32"/>
<dbReference type="InterPro" id="IPR040611">
    <property type="entry name" value="AlkX_C"/>
</dbReference>
<dbReference type="PROSITE" id="PS50977">
    <property type="entry name" value="HTH_TETR_2"/>
    <property type="match status" value="1"/>
</dbReference>
<dbReference type="PANTHER" id="PTHR30055:SF234">
    <property type="entry name" value="HTH-TYPE TRANSCRIPTIONAL REGULATOR BETI"/>
    <property type="match status" value="1"/>
</dbReference>
<organism evidence="6 7">
    <name type="scientific">Actinocrinis puniceicyclus</name>
    <dbReference type="NCBI Taxonomy" id="977794"/>
    <lineage>
        <taxon>Bacteria</taxon>
        <taxon>Bacillati</taxon>
        <taxon>Actinomycetota</taxon>
        <taxon>Actinomycetes</taxon>
        <taxon>Catenulisporales</taxon>
        <taxon>Actinospicaceae</taxon>
        <taxon>Actinocrinis</taxon>
    </lineage>
</organism>
<evidence type="ECO:0000313" key="6">
    <source>
        <dbReference type="EMBL" id="MBS2965398.1"/>
    </source>
</evidence>
<evidence type="ECO:0000259" key="5">
    <source>
        <dbReference type="PROSITE" id="PS50977"/>
    </source>
</evidence>
<dbReference type="GO" id="GO:0003700">
    <property type="term" value="F:DNA-binding transcription factor activity"/>
    <property type="evidence" value="ECO:0007669"/>
    <property type="project" value="TreeGrafter"/>
</dbReference>
<name>A0A8J7WN32_9ACTN</name>
<reference evidence="6" key="1">
    <citation type="submission" date="2021-04" db="EMBL/GenBank/DDBJ databases">
        <title>Genome based classification of Actinospica acidithermotolerans sp. nov., an actinobacterium isolated from an Indonesian hot spring.</title>
        <authorList>
            <person name="Kusuma A.B."/>
            <person name="Putra K.E."/>
            <person name="Nafisah S."/>
            <person name="Loh J."/>
            <person name="Nouioui I."/>
            <person name="Goodfellow M."/>
        </authorList>
    </citation>
    <scope>NUCLEOTIDE SEQUENCE</scope>
    <source>
        <strain evidence="6">DSM 45618</strain>
    </source>
</reference>
<keyword evidence="3" id="KW-0804">Transcription</keyword>
<comment type="caution">
    <text evidence="6">The sequence shown here is derived from an EMBL/GenBank/DDBJ whole genome shotgun (WGS) entry which is preliminary data.</text>
</comment>
<gene>
    <name evidence="6" type="ORF">KGA66_20270</name>
</gene>
<evidence type="ECO:0000256" key="3">
    <source>
        <dbReference type="ARBA" id="ARBA00023163"/>
    </source>
</evidence>
<dbReference type="Gene3D" id="1.10.357.10">
    <property type="entry name" value="Tetracycline Repressor, domain 2"/>
    <property type="match status" value="1"/>
</dbReference>
<dbReference type="PANTHER" id="PTHR30055">
    <property type="entry name" value="HTH-TYPE TRANSCRIPTIONAL REGULATOR RUTR"/>
    <property type="match status" value="1"/>
</dbReference>
<dbReference type="InterPro" id="IPR001647">
    <property type="entry name" value="HTH_TetR"/>
</dbReference>
<accession>A0A8J7WN32</accession>
<dbReference type="SUPFAM" id="SSF46689">
    <property type="entry name" value="Homeodomain-like"/>
    <property type="match status" value="1"/>
</dbReference>
<evidence type="ECO:0000313" key="7">
    <source>
        <dbReference type="Proteomes" id="UP000677913"/>
    </source>
</evidence>
<proteinExistence type="predicted"/>
<dbReference type="InterPro" id="IPR009057">
    <property type="entry name" value="Homeodomain-like_sf"/>
</dbReference>
<feature type="domain" description="HTH tetR-type" evidence="5">
    <location>
        <begin position="21"/>
        <end position="81"/>
    </location>
</feature>
<dbReference type="Pfam" id="PF18556">
    <property type="entry name" value="TetR_C_35"/>
    <property type="match status" value="1"/>
</dbReference>
<keyword evidence="2 4" id="KW-0238">DNA-binding</keyword>
<dbReference type="EMBL" id="JAGSXH010000081">
    <property type="protein sequence ID" value="MBS2965398.1"/>
    <property type="molecule type" value="Genomic_DNA"/>
</dbReference>
<sequence>MVRRASVPVRRPDPPRVVWRKQMRERVLAEARALAGATGWDAVRVADLAERAQVSRPWIYKEFGDRAGIGAALVRRESEDFLIGVAAALDQHPDSVAAAVEAGVRHALAEAARNPFIHAVVTASRGGTDGLLPFLTARPEPVFTLAGQLLRAWLAERLPAWDEHRLEEAGDLVVRLTVSHILLPAADAQCTPERIARAVVAVLGAGVP</sequence>